<dbReference type="AlphaFoldDB" id="H1DEY4"/>
<evidence type="ECO:0000256" key="1">
    <source>
        <dbReference type="SAM" id="SignalP"/>
    </source>
</evidence>
<dbReference type="EMBL" id="ADMC01000014">
    <property type="protein sequence ID" value="EHP49302.1"/>
    <property type="molecule type" value="Genomic_DNA"/>
</dbReference>
<gene>
    <name evidence="2" type="ORF">HMPREF9449_00820</name>
</gene>
<feature type="chain" id="PRO_5003548625" evidence="1">
    <location>
        <begin position="23"/>
        <end position="175"/>
    </location>
</feature>
<organism evidence="2 3">
    <name type="scientific">Odoribacter laneus YIT 12061</name>
    <dbReference type="NCBI Taxonomy" id="742817"/>
    <lineage>
        <taxon>Bacteria</taxon>
        <taxon>Pseudomonadati</taxon>
        <taxon>Bacteroidota</taxon>
        <taxon>Bacteroidia</taxon>
        <taxon>Bacteroidales</taxon>
        <taxon>Odoribacteraceae</taxon>
        <taxon>Odoribacter</taxon>
    </lineage>
</organism>
<dbReference type="PATRIC" id="fig|742817.3.peg.877"/>
<sequence>MKTIRRIMIVAGIVFTAVFLTAACDDDDKNDQTTVIGTWNLVESKADVTPVATATQTEEQLESQIANYLLIAVNSRIVITNKSVTFPLSVNGGTTQSKTYQYVLNDGIMSIASPMAGVPDLLGDIDLTDNVLKITFAGDSYMKLLQALAAKDATFKTVVDQIASASIYYRMKRIN</sequence>
<protein>
    <submittedName>
        <fullName evidence="2">Uncharacterized protein</fullName>
    </submittedName>
</protein>
<name>H1DEY4_9BACT</name>
<dbReference type="HOGENOM" id="CLU_1531014_0_0_10"/>
<evidence type="ECO:0000313" key="2">
    <source>
        <dbReference type="EMBL" id="EHP49302.1"/>
    </source>
</evidence>
<feature type="signal peptide" evidence="1">
    <location>
        <begin position="1"/>
        <end position="22"/>
    </location>
</feature>
<evidence type="ECO:0000313" key="3">
    <source>
        <dbReference type="Proteomes" id="UP000004892"/>
    </source>
</evidence>
<proteinExistence type="predicted"/>
<keyword evidence="1" id="KW-0732">Signal</keyword>
<dbReference type="RefSeq" id="WP_009135968.1">
    <property type="nucleotide sequence ID" value="NZ_JH594596.1"/>
</dbReference>
<keyword evidence="3" id="KW-1185">Reference proteome</keyword>
<accession>H1DEY4</accession>
<dbReference type="GeneID" id="98068427"/>
<dbReference type="Proteomes" id="UP000004892">
    <property type="component" value="Unassembled WGS sequence"/>
</dbReference>
<comment type="caution">
    <text evidence="2">The sequence shown here is derived from an EMBL/GenBank/DDBJ whole genome shotgun (WGS) entry which is preliminary data.</text>
</comment>
<reference evidence="2 3" key="1">
    <citation type="submission" date="2012-01" db="EMBL/GenBank/DDBJ databases">
        <title>The Genome Sequence of Odoribacter laneus YIT 12061.</title>
        <authorList>
            <consortium name="The Broad Institute Genome Sequencing Platform"/>
            <person name="Earl A."/>
            <person name="Ward D."/>
            <person name="Feldgarden M."/>
            <person name="Gevers D."/>
            <person name="Morotomi M."/>
            <person name="Young S.K."/>
            <person name="Zeng Q."/>
            <person name="Gargeya S."/>
            <person name="Fitzgerald M."/>
            <person name="Haas B."/>
            <person name="Abouelleil A."/>
            <person name="Alvarado L."/>
            <person name="Arachchi H.M."/>
            <person name="Berlin A."/>
            <person name="Chapman S.B."/>
            <person name="Gearin G."/>
            <person name="Goldberg J."/>
            <person name="Griggs A."/>
            <person name="Gujja S."/>
            <person name="Hansen M."/>
            <person name="Heiman D."/>
            <person name="Howarth C."/>
            <person name="Larimer J."/>
            <person name="Lui A."/>
            <person name="MacDonald P.J.P."/>
            <person name="McCowen C."/>
            <person name="Montmayeur A."/>
            <person name="Murphy C."/>
            <person name="Neiman D."/>
            <person name="Pearson M."/>
            <person name="Priest M."/>
            <person name="Roberts A."/>
            <person name="Saif S."/>
            <person name="Shea T."/>
            <person name="Sisk P."/>
            <person name="Stolte C."/>
            <person name="Sykes S."/>
            <person name="Wortman J."/>
            <person name="Nusbaum C."/>
            <person name="Birren B."/>
        </authorList>
    </citation>
    <scope>NUCLEOTIDE SEQUENCE [LARGE SCALE GENOMIC DNA]</scope>
    <source>
        <strain evidence="2 3">YIT 12061</strain>
    </source>
</reference>
<dbReference type="PROSITE" id="PS51257">
    <property type="entry name" value="PROKAR_LIPOPROTEIN"/>
    <property type="match status" value="1"/>
</dbReference>